<keyword evidence="3 6" id="KW-1133">Transmembrane helix</keyword>
<evidence type="ECO:0000256" key="2">
    <source>
        <dbReference type="ARBA" id="ARBA00022692"/>
    </source>
</evidence>
<dbReference type="PROSITE" id="PS50259">
    <property type="entry name" value="G_PROTEIN_RECEP_F3_4"/>
    <property type="match status" value="1"/>
</dbReference>
<keyword evidence="10" id="KW-1185">Reference proteome</keyword>
<gene>
    <name evidence="9" type="ORF">BCR32DRAFT_295650</name>
</gene>
<feature type="transmembrane region" description="Helical" evidence="6">
    <location>
        <begin position="569"/>
        <end position="595"/>
    </location>
</feature>
<evidence type="ECO:0000256" key="3">
    <source>
        <dbReference type="ARBA" id="ARBA00022989"/>
    </source>
</evidence>
<feature type="domain" description="G-protein coupled receptors family 3 profile" evidence="8">
    <location>
        <begin position="420"/>
        <end position="647"/>
    </location>
</feature>
<dbReference type="Gene3D" id="3.40.190.10">
    <property type="entry name" value="Periplasmic binding protein-like II"/>
    <property type="match status" value="1"/>
</dbReference>
<dbReference type="Pfam" id="PF00003">
    <property type="entry name" value="7tm_3"/>
    <property type="match status" value="1"/>
</dbReference>
<dbReference type="InterPro" id="IPR006059">
    <property type="entry name" value="SBP"/>
</dbReference>
<organism evidence="9 10">
    <name type="scientific">Anaeromyces robustus</name>
    <dbReference type="NCBI Taxonomy" id="1754192"/>
    <lineage>
        <taxon>Eukaryota</taxon>
        <taxon>Fungi</taxon>
        <taxon>Fungi incertae sedis</taxon>
        <taxon>Chytridiomycota</taxon>
        <taxon>Chytridiomycota incertae sedis</taxon>
        <taxon>Neocallimastigomycetes</taxon>
        <taxon>Neocallimastigales</taxon>
        <taxon>Neocallimastigaceae</taxon>
        <taxon>Anaeromyces</taxon>
    </lineage>
</organism>
<comment type="caution">
    <text evidence="9">The sequence shown here is derived from an EMBL/GenBank/DDBJ whole genome shotgun (WGS) entry which is preliminary data.</text>
</comment>
<dbReference type="AlphaFoldDB" id="A0A1Y1WUY1"/>
<feature type="transmembrane region" description="Helical" evidence="6">
    <location>
        <begin position="423"/>
        <end position="445"/>
    </location>
</feature>
<name>A0A1Y1WUY1_9FUNG</name>
<evidence type="ECO:0000259" key="8">
    <source>
        <dbReference type="PROSITE" id="PS50259"/>
    </source>
</evidence>
<dbReference type="SUPFAM" id="SSF53850">
    <property type="entry name" value="Periplasmic binding protein-like II"/>
    <property type="match status" value="1"/>
</dbReference>
<evidence type="ECO:0000256" key="7">
    <source>
        <dbReference type="SAM" id="SignalP"/>
    </source>
</evidence>
<feature type="region of interest" description="Disordered" evidence="5">
    <location>
        <begin position="687"/>
        <end position="706"/>
    </location>
</feature>
<proteinExistence type="predicted"/>
<dbReference type="STRING" id="1754192.A0A1Y1WUY1"/>
<dbReference type="PANTHER" id="PTHR43649">
    <property type="entry name" value="ARABINOSE-BINDING PROTEIN-RELATED"/>
    <property type="match status" value="1"/>
</dbReference>
<accession>A0A1Y1WUY1</accession>
<evidence type="ECO:0000256" key="1">
    <source>
        <dbReference type="ARBA" id="ARBA00004141"/>
    </source>
</evidence>
<dbReference type="Pfam" id="PF13416">
    <property type="entry name" value="SBP_bac_8"/>
    <property type="match status" value="1"/>
</dbReference>
<feature type="transmembrane region" description="Helical" evidence="6">
    <location>
        <begin position="607"/>
        <end position="628"/>
    </location>
</feature>
<dbReference type="OrthoDB" id="2157358at2759"/>
<protein>
    <submittedName>
        <fullName evidence="9">Periplasmic binding protein-like II</fullName>
    </submittedName>
</protein>
<reference evidence="9 10" key="2">
    <citation type="submission" date="2016-08" db="EMBL/GenBank/DDBJ databases">
        <title>Pervasive Adenine N6-methylation of Active Genes in Fungi.</title>
        <authorList>
            <consortium name="DOE Joint Genome Institute"/>
            <person name="Mondo S.J."/>
            <person name="Dannebaum R.O."/>
            <person name="Kuo R.C."/>
            <person name="Labutti K."/>
            <person name="Haridas S."/>
            <person name="Kuo A."/>
            <person name="Salamov A."/>
            <person name="Ahrendt S.R."/>
            <person name="Lipzen A."/>
            <person name="Sullivan W."/>
            <person name="Andreopoulos W.B."/>
            <person name="Clum A."/>
            <person name="Lindquist E."/>
            <person name="Daum C."/>
            <person name="Ramamoorthy G.K."/>
            <person name="Gryganskyi A."/>
            <person name="Culley D."/>
            <person name="Magnuson J.K."/>
            <person name="James T.Y."/>
            <person name="O'Malley M.A."/>
            <person name="Stajich J.E."/>
            <person name="Spatafora J.W."/>
            <person name="Visel A."/>
            <person name="Grigoriev I.V."/>
        </authorList>
    </citation>
    <scope>NUCLEOTIDE SEQUENCE [LARGE SCALE GENOMIC DNA]</scope>
    <source>
        <strain evidence="9 10">S4</strain>
    </source>
</reference>
<comment type="subcellular location">
    <subcellularLocation>
        <location evidence="1">Membrane</location>
        <topology evidence="1">Multi-pass membrane protein</topology>
    </subcellularLocation>
</comment>
<keyword evidence="2 6" id="KW-0812">Transmembrane</keyword>
<evidence type="ECO:0000256" key="5">
    <source>
        <dbReference type="SAM" id="MobiDB-lite"/>
    </source>
</evidence>
<reference evidence="9 10" key="1">
    <citation type="submission" date="2016-08" db="EMBL/GenBank/DDBJ databases">
        <title>A Parts List for Fungal Cellulosomes Revealed by Comparative Genomics.</title>
        <authorList>
            <consortium name="DOE Joint Genome Institute"/>
            <person name="Haitjema C.H."/>
            <person name="Gilmore S.P."/>
            <person name="Henske J.K."/>
            <person name="Solomon K.V."/>
            <person name="De Groot R."/>
            <person name="Kuo A."/>
            <person name="Mondo S.J."/>
            <person name="Salamov A.A."/>
            <person name="Labutti K."/>
            <person name="Zhao Z."/>
            <person name="Chiniquy J."/>
            <person name="Barry K."/>
            <person name="Brewer H.M."/>
            <person name="Purvine S.O."/>
            <person name="Wright A.T."/>
            <person name="Boxma B."/>
            <person name="Van Alen T."/>
            <person name="Hackstein J.H."/>
            <person name="Baker S.E."/>
            <person name="Grigoriev I.V."/>
            <person name="O'Malley M.A."/>
        </authorList>
    </citation>
    <scope>NUCLEOTIDE SEQUENCE [LARGE SCALE GENOMIC DNA]</scope>
    <source>
        <strain evidence="9 10">S4</strain>
    </source>
</reference>
<evidence type="ECO:0000313" key="9">
    <source>
        <dbReference type="EMBL" id="ORX77361.1"/>
    </source>
</evidence>
<feature type="transmembrane region" description="Helical" evidence="6">
    <location>
        <begin position="457"/>
        <end position="474"/>
    </location>
</feature>
<dbReference type="GO" id="GO:0016020">
    <property type="term" value="C:membrane"/>
    <property type="evidence" value="ECO:0007669"/>
    <property type="project" value="UniProtKB-SubCell"/>
</dbReference>
<evidence type="ECO:0000256" key="4">
    <source>
        <dbReference type="ARBA" id="ARBA00023136"/>
    </source>
</evidence>
<keyword evidence="4 6" id="KW-0472">Membrane</keyword>
<feature type="transmembrane region" description="Helical" evidence="6">
    <location>
        <begin position="486"/>
        <end position="505"/>
    </location>
</feature>
<dbReference type="Proteomes" id="UP000193944">
    <property type="component" value="Unassembled WGS sequence"/>
</dbReference>
<feature type="chain" id="PRO_5010991855" evidence="7">
    <location>
        <begin position="20"/>
        <end position="753"/>
    </location>
</feature>
<dbReference type="EMBL" id="MCFG01000251">
    <property type="protein sequence ID" value="ORX77361.1"/>
    <property type="molecule type" value="Genomic_DNA"/>
</dbReference>
<dbReference type="PANTHER" id="PTHR43649:SF12">
    <property type="entry name" value="DIACETYLCHITOBIOSE BINDING PROTEIN DASA"/>
    <property type="match status" value="1"/>
</dbReference>
<dbReference type="GO" id="GO:0004930">
    <property type="term" value="F:G protein-coupled receptor activity"/>
    <property type="evidence" value="ECO:0007669"/>
    <property type="project" value="InterPro"/>
</dbReference>
<dbReference type="InterPro" id="IPR050490">
    <property type="entry name" value="Bact_solute-bd_prot1"/>
</dbReference>
<evidence type="ECO:0000313" key="10">
    <source>
        <dbReference type="Proteomes" id="UP000193944"/>
    </source>
</evidence>
<feature type="signal peptide" evidence="7">
    <location>
        <begin position="1"/>
        <end position="19"/>
    </location>
</feature>
<evidence type="ECO:0000256" key="6">
    <source>
        <dbReference type="SAM" id="Phobius"/>
    </source>
</evidence>
<sequence length="753" mass="87210">MLIIKLAFLIFSFINFGKAIHLTAITFSQNGGSSTYSPMVDEFNVYAKENNLNITLNLVLFSKANATSDVKDYETMLESLFFKKSKKYDLIFYDNVYSIRFGPYLLNLNDYIPKDHINMYTEGIASKSCVYKNSLVALPVNIDATFFYSNPTYLNKYNQAVPKTWDEMLEIGKYIFNEEKKNNNTDFVAYNGLFSASEIGTCSLYEFIYSYRNSVNDTFPDITSKESIKAIEMIKTIKEEMSSDEVFQSFELYSAGKFAEGNFLFMKFWYYAFLNDRYILSGLPGSKPGISGSVVGGYNLGINKFISETSRDAAVIAFQFMTSKNMQKRFVLKNNIISPIPSLYFDDDVCQYLDCELFKNIQLTVRPNDKASDYSNYSENFRNKIYEYLYGEKSAHEVLQEIDDITKIYYFSINNENSLGGKIYFIINIIISVIMVLLTGFLFIEKYKKYFEFESKMFYYIIILGILLITWNPFTKLGKVESYKCNLQSILLNYGYTLIIIPILYKLIINFPETNKISLWIKDKKMIFLSIFLVIDTLLITIYILSSPYTIEKETINGKNYNTCQLTNLFSIIIFYIMIIYQILLFLTIIILIFIEWNISETYYDVRFIMSSISVDILLVTIIFILQYMRKSNYVVYFSIYSWIFFIFGLSNYIFLYAIKIFCALIKLENEEELIIQDIKYKFQTTTSDSKFSGNGSTSLTSSLNKPDSHVSIPQKLLNYHFRSSIVNSQNILYSPSATGSGSVCVTETLNSN</sequence>
<feature type="compositionally biased region" description="Low complexity" evidence="5">
    <location>
        <begin position="693"/>
        <end position="705"/>
    </location>
</feature>
<feature type="transmembrane region" description="Helical" evidence="6">
    <location>
        <begin position="634"/>
        <end position="659"/>
    </location>
</feature>
<keyword evidence="7" id="KW-0732">Signal</keyword>
<feature type="transmembrane region" description="Helical" evidence="6">
    <location>
        <begin position="526"/>
        <end position="549"/>
    </location>
</feature>
<dbReference type="InterPro" id="IPR017978">
    <property type="entry name" value="GPCR_3_C"/>
</dbReference>